<accession>A0ABT4MUC9</accession>
<dbReference type="Gene3D" id="3.50.50.60">
    <property type="entry name" value="FAD/NAD(P)-binding domain"/>
    <property type="match status" value="1"/>
</dbReference>
<proteinExistence type="predicted"/>
<reference evidence="1" key="1">
    <citation type="submission" date="2022-12" db="EMBL/GenBank/DDBJ databases">
        <authorList>
            <person name="Krivoruchko A.V."/>
            <person name="Elkin A."/>
        </authorList>
    </citation>
    <scope>NUCLEOTIDE SEQUENCE</scope>
    <source>
        <strain evidence="1">IEGM 1388</strain>
    </source>
</reference>
<name>A0ABT4MUC9_GORRU</name>
<dbReference type="PANTHER" id="PTHR39757">
    <property type="match status" value="1"/>
</dbReference>
<dbReference type="Pfam" id="PF05834">
    <property type="entry name" value="Lycopene_cycl"/>
    <property type="match status" value="1"/>
</dbReference>
<dbReference type="SUPFAM" id="SSF51905">
    <property type="entry name" value="FAD/NAD(P)-binding domain"/>
    <property type="match status" value="1"/>
</dbReference>
<gene>
    <name evidence="1" type="ORF">O4213_11565</name>
</gene>
<dbReference type="EMBL" id="JAPWIE010000003">
    <property type="protein sequence ID" value="MCZ4550620.1"/>
    <property type="molecule type" value="Genomic_DNA"/>
</dbReference>
<organism evidence="1 2">
    <name type="scientific">Gordonia rubripertincta</name>
    <name type="common">Rhodococcus corallinus</name>
    <dbReference type="NCBI Taxonomy" id="36822"/>
    <lineage>
        <taxon>Bacteria</taxon>
        <taxon>Bacillati</taxon>
        <taxon>Actinomycetota</taxon>
        <taxon>Actinomycetes</taxon>
        <taxon>Mycobacteriales</taxon>
        <taxon>Gordoniaceae</taxon>
        <taxon>Gordonia</taxon>
    </lineage>
</organism>
<evidence type="ECO:0000313" key="1">
    <source>
        <dbReference type="EMBL" id="MCZ4550620.1"/>
    </source>
</evidence>
<dbReference type="RefSeq" id="WP_301571200.1">
    <property type="nucleotide sequence ID" value="NZ_JAPWIE010000003.1"/>
</dbReference>
<dbReference type="InterPro" id="IPR036188">
    <property type="entry name" value="FAD/NAD-bd_sf"/>
</dbReference>
<sequence>MTNHLVDLAVVGAGPAGRALAHRGAGVGLQIALIDPDVDARWKPTYAAWADDLPDWLDPSAIVARSQQIAVYTPARTVLDRPYVTLGTAELQQSLGLDGVTVHPHRAAVLGEGSVQLDDGTVVRARNVVDARGLRDRGAPAQTAYGIVVQRSVAEPILDGAAAILMDWRGTRNDSTPTFLYVIPLDEQRVLLEETCLAAAPPMSIGELRGRLTARLGHLGLDVNDLDVMGTEKVHFALLDTARHPWEPGRPLRFGAGGGMLHPATGYSVAESLSAADDLIAAVATGDDPVRALWPWQARAVYRLRVRGLTALLNLPQEDLVGFFEAFFAAPARHRRAYLSGRDRIGGTLCAMAGTALHADTKLAGNIIRSATRSRIE</sequence>
<dbReference type="PANTHER" id="PTHR39757:SF5">
    <property type="entry name" value="OS02G0190600 PROTEIN"/>
    <property type="match status" value="1"/>
</dbReference>
<protein>
    <submittedName>
        <fullName evidence="1">Lycopene cyclase family protein</fullName>
    </submittedName>
</protein>
<evidence type="ECO:0000313" key="2">
    <source>
        <dbReference type="Proteomes" id="UP001067235"/>
    </source>
</evidence>
<keyword evidence="2" id="KW-1185">Reference proteome</keyword>
<dbReference type="Proteomes" id="UP001067235">
    <property type="component" value="Unassembled WGS sequence"/>
</dbReference>
<comment type="caution">
    <text evidence="1">The sequence shown here is derived from an EMBL/GenBank/DDBJ whole genome shotgun (WGS) entry which is preliminary data.</text>
</comment>